<feature type="domain" description="Amino acid transporter transmembrane" evidence="10">
    <location>
        <begin position="44"/>
        <end position="343"/>
    </location>
</feature>
<keyword evidence="6 9" id="KW-1133">Transmembrane helix</keyword>
<dbReference type="GO" id="GO:0016020">
    <property type="term" value="C:membrane"/>
    <property type="evidence" value="ECO:0007669"/>
    <property type="project" value="UniProtKB-SubCell"/>
</dbReference>
<dbReference type="InterPro" id="IPR013057">
    <property type="entry name" value="AA_transpt_TM"/>
</dbReference>
<feature type="region of interest" description="Disordered" evidence="8">
    <location>
        <begin position="1"/>
        <end position="29"/>
    </location>
</feature>
<evidence type="ECO:0000313" key="12">
    <source>
        <dbReference type="Proteomes" id="UP000232323"/>
    </source>
</evidence>
<comment type="subcellular location">
    <subcellularLocation>
        <location evidence="1">Membrane</location>
        <topology evidence="1">Multi-pass membrane protein</topology>
    </subcellularLocation>
</comment>
<protein>
    <recommendedName>
        <fullName evidence="10">Amino acid transporter transmembrane domain-containing protein</fullName>
    </recommendedName>
</protein>
<gene>
    <name evidence="11" type="ORF">CEUSTIGMA_g4158.t1</name>
</gene>
<keyword evidence="4 9" id="KW-0812">Transmembrane</keyword>
<feature type="transmembrane region" description="Helical" evidence="9">
    <location>
        <begin position="231"/>
        <end position="249"/>
    </location>
</feature>
<dbReference type="GO" id="GO:0015179">
    <property type="term" value="F:L-amino acid transmembrane transporter activity"/>
    <property type="evidence" value="ECO:0007669"/>
    <property type="project" value="TreeGrafter"/>
</dbReference>
<keyword evidence="5" id="KW-0029">Amino-acid transport</keyword>
<comment type="similarity">
    <text evidence="2">Belongs to the amino acid/polyamine transporter 2 family.</text>
</comment>
<sequence length="350" mass="37825">MVPWRRSGTFSEGFSGLRRTSDKDAGRPDPLKHFKLMQRQQEGRTSINQSILNLINCILGAGVLGYPYCFKSCGYVLATCMMLVSLLACRFSFQLLLYCCQLSPKRSLEELVEQALGTVGRKVVEVCTAALNMGALVAYLNILADVLSSVAGTIIPPGAEPSRSVYLAGVTICGAFPVAMIVRDHKVVAAFSTASVGLVVLFAVVIVVFAITPATGALALSATHSWRPNGLLVSFPVMAYGFTAHPYYLGIYQNMQTASFKRMSNVTDTAMAFTAALYWLVGMFGYLTFRSRTAGDLLRNFGAANVGGARGGYERAIKLCYGLSILGSVPLVILPFYNLVLPLLGYEALW</sequence>
<evidence type="ECO:0000256" key="9">
    <source>
        <dbReference type="SAM" id="Phobius"/>
    </source>
</evidence>
<dbReference type="PANTHER" id="PTHR22950">
    <property type="entry name" value="AMINO ACID TRANSPORTER"/>
    <property type="match status" value="1"/>
</dbReference>
<evidence type="ECO:0000256" key="5">
    <source>
        <dbReference type="ARBA" id="ARBA00022970"/>
    </source>
</evidence>
<evidence type="ECO:0000256" key="7">
    <source>
        <dbReference type="ARBA" id="ARBA00023136"/>
    </source>
</evidence>
<evidence type="ECO:0000256" key="3">
    <source>
        <dbReference type="ARBA" id="ARBA00022448"/>
    </source>
</evidence>
<keyword evidence="12" id="KW-1185">Reference proteome</keyword>
<dbReference type="Pfam" id="PF01490">
    <property type="entry name" value="Aa_trans"/>
    <property type="match status" value="1"/>
</dbReference>
<organism evidence="11 12">
    <name type="scientific">Chlamydomonas eustigma</name>
    <dbReference type="NCBI Taxonomy" id="1157962"/>
    <lineage>
        <taxon>Eukaryota</taxon>
        <taxon>Viridiplantae</taxon>
        <taxon>Chlorophyta</taxon>
        <taxon>core chlorophytes</taxon>
        <taxon>Chlorophyceae</taxon>
        <taxon>CS clade</taxon>
        <taxon>Chlamydomonadales</taxon>
        <taxon>Chlamydomonadaceae</taxon>
        <taxon>Chlamydomonas</taxon>
    </lineage>
</organism>
<feature type="transmembrane region" description="Helical" evidence="9">
    <location>
        <begin position="74"/>
        <end position="98"/>
    </location>
</feature>
<feature type="transmembrane region" description="Helical" evidence="9">
    <location>
        <begin position="319"/>
        <end position="340"/>
    </location>
</feature>
<dbReference type="PANTHER" id="PTHR22950:SF458">
    <property type="entry name" value="SODIUM-COUPLED NEUTRAL AMINO ACID TRANSPORTER 11-RELATED"/>
    <property type="match status" value="1"/>
</dbReference>
<reference evidence="11 12" key="1">
    <citation type="submission" date="2017-08" db="EMBL/GenBank/DDBJ databases">
        <title>Acidophilic green algal genome provides insights into adaptation to an acidic environment.</title>
        <authorList>
            <person name="Hirooka S."/>
            <person name="Hirose Y."/>
            <person name="Kanesaki Y."/>
            <person name="Higuchi S."/>
            <person name="Fujiwara T."/>
            <person name="Onuma R."/>
            <person name="Era A."/>
            <person name="Ohbayashi R."/>
            <person name="Uzuka A."/>
            <person name="Nozaki H."/>
            <person name="Yoshikawa H."/>
            <person name="Miyagishima S.Y."/>
        </authorList>
    </citation>
    <scope>NUCLEOTIDE SEQUENCE [LARGE SCALE GENOMIC DNA]</scope>
    <source>
        <strain evidence="11 12">NIES-2499</strain>
    </source>
</reference>
<dbReference type="OrthoDB" id="28208at2759"/>
<feature type="transmembrane region" description="Helical" evidence="9">
    <location>
        <begin position="51"/>
        <end position="68"/>
    </location>
</feature>
<accession>A0A250X1E6</accession>
<proteinExistence type="inferred from homology"/>
<keyword evidence="7 9" id="KW-0472">Membrane</keyword>
<keyword evidence="3" id="KW-0813">Transport</keyword>
<name>A0A250X1E6_9CHLO</name>
<evidence type="ECO:0000256" key="8">
    <source>
        <dbReference type="SAM" id="MobiDB-lite"/>
    </source>
</evidence>
<evidence type="ECO:0000256" key="2">
    <source>
        <dbReference type="ARBA" id="ARBA00008066"/>
    </source>
</evidence>
<comment type="caution">
    <text evidence="11">The sequence shown here is derived from an EMBL/GenBank/DDBJ whole genome shotgun (WGS) entry which is preliminary data.</text>
</comment>
<evidence type="ECO:0000256" key="6">
    <source>
        <dbReference type="ARBA" id="ARBA00022989"/>
    </source>
</evidence>
<feature type="transmembrane region" description="Helical" evidence="9">
    <location>
        <begin position="165"/>
        <end position="182"/>
    </location>
</feature>
<dbReference type="STRING" id="1157962.A0A250X1E6"/>
<feature type="transmembrane region" description="Helical" evidence="9">
    <location>
        <begin position="269"/>
        <end position="289"/>
    </location>
</feature>
<evidence type="ECO:0000256" key="4">
    <source>
        <dbReference type="ARBA" id="ARBA00022692"/>
    </source>
</evidence>
<dbReference type="Proteomes" id="UP000232323">
    <property type="component" value="Unassembled WGS sequence"/>
</dbReference>
<dbReference type="AlphaFoldDB" id="A0A250X1E6"/>
<evidence type="ECO:0000259" key="10">
    <source>
        <dbReference type="Pfam" id="PF01490"/>
    </source>
</evidence>
<dbReference type="EMBL" id="BEGY01000019">
    <property type="protein sequence ID" value="GAX76712.1"/>
    <property type="molecule type" value="Genomic_DNA"/>
</dbReference>
<feature type="compositionally biased region" description="Basic and acidic residues" evidence="8">
    <location>
        <begin position="19"/>
        <end position="29"/>
    </location>
</feature>
<evidence type="ECO:0000256" key="1">
    <source>
        <dbReference type="ARBA" id="ARBA00004141"/>
    </source>
</evidence>
<evidence type="ECO:0000313" key="11">
    <source>
        <dbReference type="EMBL" id="GAX76712.1"/>
    </source>
</evidence>
<feature type="transmembrane region" description="Helical" evidence="9">
    <location>
        <begin position="188"/>
        <end position="211"/>
    </location>
</feature>